<evidence type="ECO:0000313" key="2">
    <source>
        <dbReference type="EMBL" id="MFC3964215.1"/>
    </source>
</evidence>
<feature type="region of interest" description="Disordered" evidence="1">
    <location>
        <begin position="1"/>
        <end position="28"/>
    </location>
</feature>
<evidence type="ECO:0000313" key="3">
    <source>
        <dbReference type="Proteomes" id="UP001595696"/>
    </source>
</evidence>
<dbReference type="Proteomes" id="UP001595696">
    <property type="component" value="Unassembled WGS sequence"/>
</dbReference>
<keyword evidence="3" id="KW-1185">Reference proteome</keyword>
<name>A0ABV8DVN9_9NOCA</name>
<comment type="caution">
    <text evidence="2">The sequence shown here is derived from an EMBL/GenBank/DDBJ whole genome shotgun (WGS) entry which is preliminary data.</text>
</comment>
<evidence type="ECO:0008006" key="4">
    <source>
        <dbReference type="Google" id="ProtNLM"/>
    </source>
</evidence>
<dbReference type="EMBL" id="JBHSAX010000017">
    <property type="protein sequence ID" value="MFC3964215.1"/>
    <property type="molecule type" value="Genomic_DNA"/>
</dbReference>
<dbReference type="RefSeq" id="WP_378613986.1">
    <property type="nucleotide sequence ID" value="NZ_JBHSAX010000017.1"/>
</dbReference>
<evidence type="ECO:0000256" key="1">
    <source>
        <dbReference type="SAM" id="MobiDB-lite"/>
    </source>
</evidence>
<accession>A0ABV8DVN9</accession>
<organism evidence="2 3">
    <name type="scientific">Nocardia jiangsuensis</name>
    <dbReference type="NCBI Taxonomy" id="1691563"/>
    <lineage>
        <taxon>Bacteria</taxon>
        <taxon>Bacillati</taxon>
        <taxon>Actinomycetota</taxon>
        <taxon>Actinomycetes</taxon>
        <taxon>Mycobacteriales</taxon>
        <taxon>Nocardiaceae</taxon>
        <taxon>Nocardia</taxon>
    </lineage>
</organism>
<gene>
    <name evidence="2" type="ORF">ACFO0B_19690</name>
</gene>
<sequence length="113" mass="12410">MLDPLRVEDWSVPDPLRPRSTSIAGVDAPPDEIEGLLALASDCGMSAEQARERMRHVAAALVSWPDRARRNQLSECEITTMAESIEPRLEAVAAAAGADNRARRLRRMHPGEP</sequence>
<proteinExistence type="predicted"/>
<protein>
    <recommendedName>
        <fullName evidence="4">DUF222 domain-containing protein</fullName>
    </recommendedName>
</protein>
<reference evidence="3" key="1">
    <citation type="journal article" date="2019" name="Int. J. Syst. Evol. Microbiol.">
        <title>The Global Catalogue of Microorganisms (GCM) 10K type strain sequencing project: providing services to taxonomists for standard genome sequencing and annotation.</title>
        <authorList>
            <consortium name="The Broad Institute Genomics Platform"/>
            <consortium name="The Broad Institute Genome Sequencing Center for Infectious Disease"/>
            <person name="Wu L."/>
            <person name="Ma J."/>
        </authorList>
    </citation>
    <scope>NUCLEOTIDE SEQUENCE [LARGE SCALE GENOMIC DNA]</scope>
    <source>
        <strain evidence="3">CGMCC 4.7330</strain>
    </source>
</reference>